<accession>A0A2N3IHK6</accession>
<name>A0A2N3IHK6_9BACT</name>
<dbReference type="RefSeq" id="WP_101358411.1">
    <property type="nucleotide sequence ID" value="NZ_NKXO01000015.1"/>
</dbReference>
<reference evidence="2 3" key="1">
    <citation type="submission" date="2017-06" db="EMBL/GenBank/DDBJ databases">
        <title>Raineya orbicola gen. nov., sp. nov. a slightly thermophilic bacterium of the phylum Bacteroidetes and the description of Raineyaceae fam. nov.</title>
        <authorList>
            <person name="Albuquerque L."/>
            <person name="Polonia A.R.M."/>
            <person name="Barroso C."/>
            <person name="Froufe H.J.C."/>
            <person name="Lage O."/>
            <person name="Lobo-Da-Cunha A."/>
            <person name="Egas C."/>
            <person name="Da Costa M.S."/>
        </authorList>
    </citation>
    <scope>NUCLEOTIDE SEQUENCE [LARGE SCALE GENOMIC DNA]</scope>
    <source>
        <strain evidence="2 3">SPSPC-11</strain>
    </source>
</reference>
<dbReference type="EMBL" id="NKXO01000015">
    <property type="protein sequence ID" value="PKQ69812.1"/>
    <property type="molecule type" value="Genomic_DNA"/>
</dbReference>
<dbReference type="SUPFAM" id="SSF52980">
    <property type="entry name" value="Restriction endonuclease-like"/>
    <property type="match status" value="1"/>
</dbReference>
<comment type="caution">
    <text evidence="2">The sequence shown here is derived from an EMBL/GenBank/DDBJ whole genome shotgun (WGS) entry which is preliminary data.</text>
</comment>
<protein>
    <recommendedName>
        <fullName evidence="1">Putative restriction endonuclease domain-containing protein</fullName>
    </recommendedName>
</protein>
<dbReference type="PANTHER" id="PTHR36558:SF1">
    <property type="entry name" value="RESTRICTION ENDONUCLEASE DOMAIN-CONTAINING PROTEIN-RELATED"/>
    <property type="match status" value="1"/>
</dbReference>
<dbReference type="Gene3D" id="3.90.1570.10">
    <property type="entry name" value="tt1808, chain A"/>
    <property type="match status" value="1"/>
</dbReference>
<dbReference type="InterPro" id="IPR011335">
    <property type="entry name" value="Restrct_endonuc-II-like"/>
</dbReference>
<proteinExistence type="predicted"/>
<feature type="domain" description="Putative restriction endonuclease" evidence="1">
    <location>
        <begin position="20"/>
        <end position="193"/>
    </location>
</feature>
<dbReference type="OrthoDB" id="9808428at2"/>
<dbReference type="CDD" id="cd06260">
    <property type="entry name" value="DUF820-like"/>
    <property type="match status" value="1"/>
</dbReference>
<organism evidence="2 3">
    <name type="scientific">Raineya orbicola</name>
    <dbReference type="NCBI Taxonomy" id="2016530"/>
    <lineage>
        <taxon>Bacteria</taxon>
        <taxon>Pseudomonadati</taxon>
        <taxon>Bacteroidota</taxon>
        <taxon>Cytophagia</taxon>
        <taxon>Cytophagales</taxon>
        <taxon>Raineyaceae</taxon>
        <taxon>Raineya</taxon>
    </lineage>
</organism>
<evidence type="ECO:0000313" key="3">
    <source>
        <dbReference type="Proteomes" id="UP000233387"/>
    </source>
</evidence>
<gene>
    <name evidence="2" type="ORF">Rain11_1147</name>
</gene>
<dbReference type="InterPro" id="IPR008538">
    <property type="entry name" value="Uma2"/>
</dbReference>
<keyword evidence="3" id="KW-1185">Reference proteome</keyword>
<sequence>MARVTDFNTLDLNQTYSYADYLLWQFEERLELIKGKIFRMSPAPNFKHQKVAGNLHLIFGNYLRKKTCQVFFAPFDVRLFDRKKSKKANKDIYTVVQPDLCVVCDKEKLDERGCLGAPDLIIEILSKGNSKKEMKIKYELYEEAGVKEYWIVVPYEEFIHQYVLNDKGKYELKGIFVDGSIPCQLFPDLQVDLEKIFEE</sequence>
<evidence type="ECO:0000313" key="2">
    <source>
        <dbReference type="EMBL" id="PKQ69812.1"/>
    </source>
</evidence>
<evidence type="ECO:0000259" key="1">
    <source>
        <dbReference type="Pfam" id="PF05685"/>
    </source>
</evidence>
<dbReference type="AlphaFoldDB" id="A0A2N3IHK6"/>
<dbReference type="Proteomes" id="UP000233387">
    <property type="component" value="Unassembled WGS sequence"/>
</dbReference>
<dbReference type="Pfam" id="PF05685">
    <property type="entry name" value="Uma2"/>
    <property type="match status" value="1"/>
</dbReference>
<dbReference type="InterPro" id="IPR012296">
    <property type="entry name" value="Nuclease_put_TT1808"/>
</dbReference>
<dbReference type="PANTHER" id="PTHR36558">
    <property type="entry name" value="GLR1098 PROTEIN"/>
    <property type="match status" value="1"/>
</dbReference>